<evidence type="ECO:0000256" key="6">
    <source>
        <dbReference type="ARBA" id="ARBA00022989"/>
    </source>
</evidence>
<feature type="transmembrane region" description="Helical" evidence="8">
    <location>
        <begin position="318"/>
        <end position="334"/>
    </location>
</feature>
<evidence type="ECO:0000259" key="9">
    <source>
        <dbReference type="Pfam" id="PF13231"/>
    </source>
</evidence>
<dbReference type="GO" id="GO:0016763">
    <property type="term" value="F:pentosyltransferase activity"/>
    <property type="evidence" value="ECO:0007669"/>
    <property type="project" value="TreeGrafter"/>
</dbReference>
<dbReference type="PANTHER" id="PTHR33908:SF3">
    <property type="entry name" value="UNDECAPRENYL PHOSPHATE-ALPHA-4-AMINO-4-DEOXY-L-ARABINOSE ARABINOSYL TRANSFERASE"/>
    <property type="match status" value="1"/>
</dbReference>
<dbReference type="OrthoDB" id="9775035at2"/>
<evidence type="ECO:0000256" key="8">
    <source>
        <dbReference type="SAM" id="Phobius"/>
    </source>
</evidence>
<dbReference type="GO" id="GO:0009103">
    <property type="term" value="P:lipopolysaccharide biosynthetic process"/>
    <property type="evidence" value="ECO:0007669"/>
    <property type="project" value="UniProtKB-ARBA"/>
</dbReference>
<dbReference type="Pfam" id="PF13231">
    <property type="entry name" value="PMT_2"/>
    <property type="match status" value="1"/>
</dbReference>
<protein>
    <submittedName>
        <fullName evidence="10">Dolichyl-phosphate-mannose-protein mannosyltransferase</fullName>
    </submittedName>
</protein>
<evidence type="ECO:0000256" key="7">
    <source>
        <dbReference type="ARBA" id="ARBA00023136"/>
    </source>
</evidence>
<name>A0A1H3W9U4_SELRU</name>
<evidence type="ECO:0000313" key="10">
    <source>
        <dbReference type="EMBL" id="SDZ83621.1"/>
    </source>
</evidence>
<dbReference type="RefSeq" id="WP_074671061.1">
    <property type="nucleotide sequence ID" value="NZ_FNQG01000003.1"/>
</dbReference>
<organism evidence="10 11">
    <name type="scientific">Selenomonas ruminantium</name>
    <dbReference type="NCBI Taxonomy" id="971"/>
    <lineage>
        <taxon>Bacteria</taxon>
        <taxon>Bacillati</taxon>
        <taxon>Bacillota</taxon>
        <taxon>Negativicutes</taxon>
        <taxon>Selenomonadales</taxon>
        <taxon>Selenomonadaceae</taxon>
        <taxon>Selenomonas</taxon>
    </lineage>
</organism>
<reference evidence="10 11" key="1">
    <citation type="submission" date="2016-10" db="EMBL/GenBank/DDBJ databases">
        <authorList>
            <person name="de Groot N.N."/>
        </authorList>
    </citation>
    <scope>NUCLEOTIDE SEQUENCE [LARGE SCALE GENOMIC DNA]</scope>
    <source>
        <strain evidence="10 11">DSM 2872</strain>
    </source>
</reference>
<dbReference type="Proteomes" id="UP000183469">
    <property type="component" value="Unassembled WGS sequence"/>
</dbReference>
<keyword evidence="4 10" id="KW-0808">Transferase</keyword>
<sequence>MKQEHKVIVGLTLAWLLLYVLGNNFLVITDPVEGNYAETAREMLAAGDYFSPQIYGNYWYDKPIMFYLELIAAFKLFGLSDFSARFFPAIMSWCGIMLTYWTGKRFYNQRTGLYAAVLMMLSLEYWYLGHAVITDMTLFIAESVSLIGFYIAYTEKNIKWYYAAFAASGIAVLTKGPIGLCLPGLIIMLFLLWQRDFKFLFNRHTLGGFVLFFAVVSLWYVPMYLQHGSDFILTFLGVHNVLRATVSEHPRDDVWYYYTLIFMAGFFPWSFVFVPAKIRQWFKKRPCLPQMPRERFLLLWAVTVFVVFQSFATKYVSYTFPYMIPVALLMVSWFQQHTKLFTRMAGAMAVTYVALLFLVAAPIMHERSAHDIAVMVKPHLTADTQVYCFNCGEPASFAFYTETIPRRLESRERINAKKNKEISWDAKNVMSLTAYDEVSDDSPVMVITGGNNYEALKKVIPGQWQSLGAAGEYQVYYRPAAK</sequence>
<dbReference type="AlphaFoldDB" id="A0A1H3W9U4"/>
<feature type="transmembrane region" description="Helical" evidence="8">
    <location>
        <begin position="346"/>
        <end position="365"/>
    </location>
</feature>
<feature type="domain" description="Glycosyltransferase RgtA/B/C/D-like" evidence="9">
    <location>
        <begin position="61"/>
        <end position="219"/>
    </location>
</feature>
<evidence type="ECO:0000313" key="11">
    <source>
        <dbReference type="Proteomes" id="UP000183469"/>
    </source>
</evidence>
<keyword evidence="3 10" id="KW-0328">Glycosyltransferase</keyword>
<dbReference type="PANTHER" id="PTHR33908">
    <property type="entry name" value="MANNOSYLTRANSFERASE YKCB-RELATED"/>
    <property type="match status" value="1"/>
</dbReference>
<gene>
    <name evidence="10" type="ORF">SAMN05660648_00802</name>
</gene>
<evidence type="ECO:0000256" key="2">
    <source>
        <dbReference type="ARBA" id="ARBA00022475"/>
    </source>
</evidence>
<feature type="transmembrane region" description="Helical" evidence="8">
    <location>
        <begin position="82"/>
        <end position="101"/>
    </location>
</feature>
<feature type="transmembrane region" description="Helical" evidence="8">
    <location>
        <begin position="113"/>
        <end position="140"/>
    </location>
</feature>
<comment type="subcellular location">
    <subcellularLocation>
        <location evidence="1">Cell membrane</location>
        <topology evidence="1">Multi-pass membrane protein</topology>
    </subcellularLocation>
</comment>
<dbReference type="EMBL" id="FNQG01000003">
    <property type="protein sequence ID" value="SDZ83621.1"/>
    <property type="molecule type" value="Genomic_DNA"/>
</dbReference>
<evidence type="ECO:0000256" key="5">
    <source>
        <dbReference type="ARBA" id="ARBA00022692"/>
    </source>
</evidence>
<feature type="transmembrane region" description="Helical" evidence="8">
    <location>
        <begin position="205"/>
        <end position="225"/>
    </location>
</feature>
<evidence type="ECO:0000256" key="3">
    <source>
        <dbReference type="ARBA" id="ARBA00022676"/>
    </source>
</evidence>
<dbReference type="GO" id="GO:0005886">
    <property type="term" value="C:plasma membrane"/>
    <property type="evidence" value="ECO:0007669"/>
    <property type="project" value="UniProtKB-SubCell"/>
</dbReference>
<accession>A0A1H3W9U4</accession>
<keyword evidence="5 8" id="KW-0812">Transmembrane</keyword>
<keyword evidence="7 8" id="KW-0472">Membrane</keyword>
<evidence type="ECO:0000256" key="4">
    <source>
        <dbReference type="ARBA" id="ARBA00022679"/>
    </source>
</evidence>
<feature type="transmembrane region" description="Helical" evidence="8">
    <location>
        <begin position="296"/>
        <end position="312"/>
    </location>
</feature>
<keyword evidence="6 8" id="KW-1133">Transmembrane helix</keyword>
<dbReference type="GO" id="GO:0010041">
    <property type="term" value="P:response to iron(III) ion"/>
    <property type="evidence" value="ECO:0007669"/>
    <property type="project" value="TreeGrafter"/>
</dbReference>
<feature type="transmembrane region" description="Helical" evidence="8">
    <location>
        <begin position="255"/>
        <end position="276"/>
    </location>
</feature>
<feature type="transmembrane region" description="Helical" evidence="8">
    <location>
        <begin position="160"/>
        <end position="193"/>
    </location>
</feature>
<keyword evidence="2" id="KW-1003">Cell membrane</keyword>
<dbReference type="InterPro" id="IPR038731">
    <property type="entry name" value="RgtA/B/C-like"/>
</dbReference>
<proteinExistence type="predicted"/>
<dbReference type="InterPro" id="IPR050297">
    <property type="entry name" value="LipidA_mod_glycosyltrf_83"/>
</dbReference>
<evidence type="ECO:0000256" key="1">
    <source>
        <dbReference type="ARBA" id="ARBA00004651"/>
    </source>
</evidence>